<dbReference type="AlphaFoldDB" id="A0A2G5UQR3"/>
<evidence type="ECO:0000259" key="4">
    <source>
        <dbReference type="Pfam" id="PF13445"/>
    </source>
</evidence>
<dbReference type="EMBL" id="PDUG01000003">
    <property type="protein sequence ID" value="PIC41783.1"/>
    <property type="molecule type" value="Genomic_DNA"/>
</dbReference>
<dbReference type="SUPFAM" id="SSF57850">
    <property type="entry name" value="RING/U-box"/>
    <property type="match status" value="1"/>
</dbReference>
<keyword evidence="1" id="KW-0479">Metal-binding</keyword>
<evidence type="ECO:0000256" key="2">
    <source>
        <dbReference type="ARBA" id="ARBA00022771"/>
    </source>
</evidence>
<reference evidence="6" key="1">
    <citation type="submission" date="2017-10" db="EMBL/GenBank/DDBJ databases">
        <title>Rapid genome shrinkage in a self-fertile nematode reveals novel sperm competition proteins.</title>
        <authorList>
            <person name="Yin D."/>
            <person name="Schwarz E.M."/>
            <person name="Thomas C.G."/>
            <person name="Felde R.L."/>
            <person name="Korf I.F."/>
            <person name="Cutter A.D."/>
            <person name="Schartner C.M."/>
            <person name="Ralston E.J."/>
            <person name="Meyer B.J."/>
            <person name="Haag E.S."/>
        </authorList>
    </citation>
    <scope>NUCLEOTIDE SEQUENCE [LARGE SCALE GENOMIC DNA]</scope>
    <source>
        <strain evidence="6">JU1422</strain>
    </source>
</reference>
<keyword evidence="3" id="KW-0862">Zinc</keyword>
<evidence type="ECO:0000313" key="6">
    <source>
        <dbReference type="Proteomes" id="UP000230233"/>
    </source>
</evidence>
<dbReference type="InterPro" id="IPR027370">
    <property type="entry name" value="Znf-RING_euk"/>
</dbReference>
<keyword evidence="6" id="KW-1185">Reference proteome</keyword>
<dbReference type="GO" id="GO:0008270">
    <property type="term" value="F:zinc ion binding"/>
    <property type="evidence" value="ECO:0007669"/>
    <property type="project" value="UniProtKB-KW"/>
</dbReference>
<proteinExistence type="predicted"/>
<feature type="domain" description="Zinc finger RING-type eukaryotic" evidence="4">
    <location>
        <begin position="56"/>
        <end position="75"/>
    </location>
</feature>
<protein>
    <recommendedName>
        <fullName evidence="4">Zinc finger RING-type eukaryotic domain-containing protein</fullName>
    </recommendedName>
</protein>
<dbReference type="Proteomes" id="UP000230233">
    <property type="component" value="Chromosome III"/>
</dbReference>
<evidence type="ECO:0000313" key="5">
    <source>
        <dbReference type="EMBL" id="PIC41783.1"/>
    </source>
</evidence>
<dbReference type="Pfam" id="PF13445">
    <property type="entry name" value="zf-RING_UBOX"/>
    <property type="match status" value="1"/>
</dbReference>
<dbReference type="OrthoDB" id="5844798at2759"/>
<dbReference type="InterPro" id="IPR013083">
    <property type="entry name" value="Znf_RING/FYVE/PHD"/>
</dbReference>
<dbReference type="Gene3D" id="3.30.40.10">
    <property type="entry name" value="Zinc/RING finger domain, C3HC4 (zinc finger)"/>
    <property type="match status" value="1"/>
</dbReference>
<evidence type="ECO:0000256" key="3">
    <source>
        <dbReference type="ARBA" id="ARBA00022833"/>
    </source>
</evidence>
<sequence>MNKWVFGFFKDNSSTRSTPIDTEFVTSAYQTSPKESKTGGRIEEKRSVVDEPSGSCPVCFEAVMVPCGHTICLECGGQVEFSHQNLSFQ</sequence>
<name>A0A2G5UQR3_9PELO</name>
<gene>
    <name evidence="5" type="primary">Cnig_chr_III.g9076</name>
    <name evidence="5" type="ORF">B9Z55_009076</name>
</gene>
<accession>A0A2G5UQR3</accession>
<evidence type="ECO:0000256" key="1">
    <source>
        <dbReference type="ARBA" id="ARBA00022723"/>
    </source>
</evidence>
<organism evidence="5 6">
    <name type="scientific">Caenorhabditis nigoni</name>
    <dbReference type="NCBI Taxonomy" id="1611254"/>
    <lineage>
        <taxon>Eukaryota</taxon>
        <taxon>Metazoa</taxon>
        <taxon>Ecdysozoa</taxon>
        <taxon>Nematoda</taxon>
        <taxon>Chromadorea</taxon>
        <taxon>Rhabditida</taxon>
        <taxon>Rhabditina</taxon>
        <taxon>Rhabditomorpha</taxon>
        <taxon>Rhabditoidea</taxon>
        <taxon>Rhabditidae</taxon>
        <taxon>Peloderinae</taxon>
        <taxon>Caenorhabditis</taxon>
    </lineage>
</organism>
<keyword evidence="2" id="KW-0863">Zinc-finger</keyword>
<comment type="caution">
    <text evidence="5">The sequence shown here is derived from an EMBL/GenBank/DDBJ whole genome shotgun (WGS) entry which is preliminary data.</text>
</comment>